<comment type="caution">
    <text evidence="2">The sequence shown here is derived from an EMBL/GenBank/DDBJ whole genome shotgun (WGS) entry which is preliminary data.</text>
</comment>
<organism evidence="2 3">
    <name type="scientific">Pseudomonas violetae</name>
    <dbReference type="NCBI Taxonomy" id="2915813"/>
    <lineage>
        <taxon>Bacteria</taxon>
        <taxon>Pseudomonadati</taxon>
        <taxon>Pseudomonadota</taxon>
        <taxon>Gammaproteobacteria</taxon>
        <taxon>Pseudomonadales</taxon>
        <taxon>Pseudomonadaceae</taxon>
        <taxon>Pseudomonas</taxon>
    </lineage>
</organism>
<name>A0ABT0ETQ6_9PSED</name>
<keyword evidence="1" id="KW-0175">Coiled coil</keyword>
<gene>
    <name evidence="2" type="ORF">L9059_01050</name>
</gene>
<evidence type="ECO:0000313" key="3">
    <source>
        <dbReference type="Proteomes" id="UP001299876"/>
    </source>
</evidence>
<protein>
    <recommendedName>
        <fullName evidence="4">Transmembrane protein</fullName>
    </recommendedName>
</protein>
<feature type="coiled-coil region" evidence="1">
    <location>
        <begin position="51"/>
        <end position="78"/>
    </location>
</feature>
<evidence type="ECO:0000313" key="2">
    <source>
        <dbReference type="EMBL" id="MCK1788799.1"/>
    </source>
</evidence>
<keyword evidence="3" id="KW-1185">Reference proteome</keyword>
<dbReference type="Proteomes" id="UP001299876">
    <property type="component" value="Unassembled WGS sequence"/>
</dbReference>
<evidence type="ECO:0000256" key="1">
    <source>
        <dbReference type="SAM" id="Coils"/>
    </source>
</evidence>
<dbReference type="EMBL" id="JAKNRW010000001">
    <property type="protein sequence ID" value="MCK1788799.1"/>
    <property type="molecule type" value="Genomic_DNA"/>
</dbReference>
<sequence length="188" mass="20609">MSGANAGKLVFVLAGAAMSACAIIPTMHYFNRHGVQTAKATGKREGEAREKARQERQRAAMNETLKKLNAEAEATRRMFKMTLALYSVGFACAASSGSVTDEHKAHIEEYIVGVSKIAMPQHIRTKMDQVALAPPDVKTAFSHAASIAKKETWAFFDELVGFLFDIQGGANAGLMTFRSEWFYLRETA</sequence>
<dbReference type="RefSeq" id="WP_247286026.1">
    <property type="nucleotide sequence ID" value="NZ_JAKNRW010000001.1"/>
</dbReference>
<evidence type="ECO:0008006" key="4">
    <source>
        <dbReference type="Google" id="ProtNLM"/>
    </source>
</evidence>
<proteinExistence type="predicted"/>
<reference evidence="2 3" key="1">
    <citation type="submission" date="2022-02" db="EMBL/GenBank/DDBJ databases">
        <title>Comparative genomics of the first Antarctic Pseudomonas spp. capable of biotransforming 2,4,6-Trinitrotoluene.</title>
        <authorList>
            <person name="Cabrera M.A."/>
            <person name="Marquez S.L."/>
            <person name="Perez-Donoso J.M."/>
        </authorList>
    </citation>
    <scope>NUCLEOTIDE SEQUENCE [LARGE SCALE GENOMIC DNA]</scope>
    <source>
        <strain evidence="2 3">TNT19</strain>
    </source>
</reference>
<accession>A0ABT0ETQ6</accession>